<keyword evidence="2" id="KW-0732">Signal</keyword>
<evidence type="ECO:0008006" key="5">
    <source>
        <dbReference type="Google" id="ProtNLM"/>
    </source>
</evidence>
<protein>
    <recommendedName>
        <fullName evidence="5">Chaplin domain-containing protein</fullName>
    </recommendedName>
</protein>
<feature type="signal peptide" evidence="2">
    <location>
        <begin position="1"/>
        <end position="23"/>
    </location>
</feature>
<name>A0A117R8T9_9ACTN</name>
<evidence type="ECO:0000313" key="4">
    <source>
        <dbReference type="Proteomes" id="UP000053024"/>
    </source>
</evidence>
<evidence type="ECO:0000256" key="1">
    <source>
        <dbReference type="SAM" id="MobiDB-lite"/>
    </source>
</evidence>
<feature type="region of interest" description="Disordered" evidence="1">
    <location>
        <begin position="71"/>
        <end position="90"/>
    </location>
</feature>
<accession>A0A117R8T9</accession>
<sequence>MKKITALAALTMTGLALATPAHAGNGGHPGGINVNDRALTTADLCERALALVPVAAPWTGDAVDDACNDREHVHQGRSLSQQPHALSEWR</sequence>
<gene>
    <name evidence="3" type="ORF">AQJ66_33885</name>
</gene>
<reference evidence="3 4" key="1">
    <citation type="submission" date="2015-10" db="EMBL/GenBank/DDBJ databases">
        <title>Draft genome sequence of Streptomyces bungoensis DSM 41781, type strain for the species Streptomyces bungoensis.</title>
        <authorList>
            <person name="Ruckert C."/>
            <person name="Winkler A."/>
            <person name="Kalinowski J."/>
            <person name="Kampfer P."/>
            <person name="Glaeser S."/>
        </authorList>
    </citation>
    <scope>NUCLEOTIDE SEQUENCE [LARGE SCALE GENOMIC DNA]</scope>
    <source>
        <strain evidence="3 4">DSM 41781</strain>
    </source>
</reference>
<keyword evidence="4" id="KW-1185">Reference proteome</keyword>
<dbReference type="OrthoDB" id="4265091at2"/>
<dbReference type="RefSeq" id="WP_061929829.1">
    <property type="nucleotide sequence ID" value="NZ_JBEYBH010000008.1"/>
</dbReference>
<comment type="caution">
    <text evidence="3">The sequence shown here is derived from an EMBL/GenBank/DDBJ whole genome shotgun (WGS) entry which is preliminary data.</text>
</comment>
<proteinExistence type="predicted"/>
<evidence type="ECO:0000313" key="3">
    <source>
        <dbReference type="EMBL" id="KUN77415.1"/>
    </source>
</evidence>
<evidence type="ECO:0000256" key="2">
    <source>
        <dbReference type="SAM" id="SignalP"/>
    </source>
</evidence>
<dbReference type="AlphaFoldDB" id="A0A117R8T9"/>
<feature type="chain" id="PRO_5007155235" description="Chaplin domain-containing protein" evidence="2">
    <location>
        <begin position="24"/>
        <end position="90"/>
    </location>
</feature>
<dbReference type="EMBL" id="LMWX01000064">
    <property type="protein sequence ID" value="KUN77415.1"/>
    <property type="molecule type" value="Genomic_DNA"/>
</dbReference>
<organism evidence="3 4">
    <name type="scientific">Streptomyces bungoensis</name>
    <dbReference type="NCBI Taxonomy" id="285568"/>
    <lineage>
        <taxon>Bacteria</taxon>
        <taxon>Bacillati</taxon>
        <taxon>Actinomycetota</taxon>
        <taxon>Actinomycetes</taxon>
        <taxon>Kitasatosporales</taxon>
        <taxon>Streptomycetaceae</taxon>
        <taxon>Streptomyces</taxon>
    </lineage>
</organism>
<dbReference type="Proteomes" id="UP000053024">
    <property type="component" value="Unassembled WGS sequence"/>
</dbReference>